<dbReference type="CDD" id="cd07344">
    <property type="entry name" value="M48_yhfN_like"/>
    <property type="match status" value="1"/>
</dbReference>
<dbReference type="Gene3D" id="3.30.2010.10">
    <property type="entry name" value="Metalloproteases ('zincins'), catalytic domain"/>
    <property type="match status" value="1"/>
</dbReference>
<dbReference type="InterPro" id="IPR002725">
    <property type="entry name" value="YgjP-like_metallopeptidase"/>
</dbReference>
<dbReference type="InterPro" id="IPR053136">
    <property type="entry name" value="UTP_pyrophosphatase-like"/>
</dbReference>
<evidence type="ECO:0000313" key="3">
    <source>
        <dbReference type="Proteomes" id="UP000635316"/>
    </source>
</evidence>
<name>A0ABS1E9T8_9BURK</name>
<evidence type="ECO:0000313" key="2">
    <source>
        <dbReference type="EMBL" id="MBK1780264.1"/>
    </source>
</evidence>
<dbReference type="EMBL" id="JAENGP010000003">
    <property type="protein sequence ID" value="MBK1780264.1"/>
    <property type="molecule type" value="Genomic_DNA"/>
</dbReference>
<evidence type="ECO:0000259" key="1">
    <source>
        <dbReference type="Pfam" id="PF01863"/>
    </source>
</evidence>
<feature type="domain" description="YgjP-like metallopeptidase" evidence="1">
    <location>
        <begin position="14"/>
        <end position="224"/>
    </location>
</feature>
<reference evidence="2 3" key="1">
    <citation type="submission" date="2020-12" db="EMBL/GenBank/DDBJ databases">
        <authorList>
            <person name="Lu T."/>
            <person name="Wang Q."/>
            <person name="Han X."/>
        </authorList>
    </citation>
    <scope>NUCLEOTIDE SEQUENCE [LARGE SCALE GENOMIC DNA]</scope>
    <source>
        <strain evidence="2 3">WQ 585</strain>
    </source>
</reference>
<dbReference type="PANTHER" id="PTHR30399">
    <property type="entry name" value="UNCHARACTERIZED PROTEIN YGJP"/>
    <property type="match status" value="1"/>
</dbReference>
<proteinExistence type="predicted"/>
<accession>A0ABS1E9T8</accession>
<sequence length="233" mass="26675">MDKIPYTLQRSNRKSIGFTINAEGLKITAPQWVSQAIINQAIQAKKTWIQSKLLQWRQQSPTPTNWQHGMPLPYLGRQIIVQLNPQLASCRYEGNYNLAQDNDILYINLPSTASSHELKSACTQWFKGRALAWFETRLHHFGQSSGAKPLQLRLSSATTRWGSCSANGNIRLNWRLIHLDSDLIDYVIAHELAHLKEMNHSSRFWTEVGRILPGYEAAKHKLKQKSLHTLPIL</sequence>
<protein>
    <submittedName>
        <fullName evidence="2">M48 family metallopeptidase</fullName>
    </submittedName>
</protein>
<keyword evidence="3" id="KW-1185">Reference proteome</keyword>
<dbReference type="Pfam" id="PF01863">
    <property type="entry name" value="YgjP-like"/>
    <property type="match status" value="1"/>
</dbReference>
<dbReference type="PANTHER" id="PTHR30399:SF1">
    <property type="entry name" value="UTP PYROPHOSPHATASE"/>
    <property type="match status" value="1"/>
</dbReference>
<dbReference type="RefSeq" id="WP_200233848.1">
    <property type="nucleotide sequence ID" value="NZ_JAENGP010000003.1"/>
</dbReference>
<organism evidence="2 3">
    <name type="scientific">Advenella mandrilli</name>
    <dbReference type="NCBI Taxonomy" id="2800330"/>
    <lineage>
        <taxon>Bacteria</taxon>
        <taxon>Pseudomonadati</taxon>
        <taxon>Pseudomonadota</taxon>
        <taxon>Betaproteobacteria</taxon>
        <taxon>Burkholderiales</taxon>
        <taxon>Alcaligenaceae</taxon>
    </lineage>
</organism>
<comment type="caution">
    <text evidence="2">The sequence shown here is derived from an EMBL/GenBank/DDBJ whole genome shotgun (WGS) entry which is preliminary data.</text>
</comment>
<dbReference type="Proteomes" id="UP000635316">
    <property type="component" value="Unassembled WGS sequence"/>
</dbReference>
<gene>
    <name evidence="2" type="ORF">JHL22_03440</name>
</gene>